<dbReference type="GeneID" id="64672250"/>
<organism evidence="5 6">
    <name type="scientific">Suillus fuscotomentosus</name>
    <dbReference type="NCBI Taxonomy" id="1912939"/>
    <lineage>
        <taxon>Eukaryota</taxon>
        <taxon>Fungi</taxon>
        <taxon>Dikarya</taxon>
        <taxon>Basidiomycota</taxon>
        <taxon>Agaricomycotina</taxon>
        <taxon>Agaricomycetes</taxon>
        <taxon>Agaricomycetidae</taxon>
        <taxon>Boletales</taxon>
        <taxon>Suillineae</taxon>
        <taxon>Suillaceae</taxon>
        <taxon>Suillus</taxon>
    </lineage>
</organism>
<gene>
    <name evidence="5" type="ORF">F5891DRAFT_987778</name>
</gene>
<keyword evidence="2" id="KW-0479">Metal-binding</keyword>
<dbReference type="SUPFAM" id="SSF57756">
    <property type="entry name" value="Retrovirus zinc finger-like domains"/>
    <property type="match status" value="1"/>
</dbReference>
<evidence type="ECO:0000256" key="3">
    <source>
        <dbReference type="SAM" id="MobiDB-lite"/>
    </source>
</evidence>
<keyword evidence="1" id="KW-0507">mRNA processing</keyword>
<dbReference type="EMBL" id="JABBWK010000178">
    <property type="protein sequence ID" value="KAG1888486.1"/>
    <property type="molecule type" value="Genomic_DNA"/>
</dbReference>
<feature type="domain" description="CCHC-type" evidence="4">
    <location>
        <begin position="151"/>
        <end position="166"/>
    </location>
</feature>
<name>A0AAD4DPN7_9AGAM</name>
<dbReference type="InterPro" id="IPR036875">
    <property type="entry name" value="Znf_CCHC_sf"/>
</dbReference>
<comment type="caution">
    <text evidence="5">The sequence shown here is derived from an EMBL/GenBank/DDBJ whole genome shotgun (WGS) entry which is preliminary data.</text>
</comment>
<dbReference type="RefSeq" id="XP_041217181.1">
    <property type="nucleotide sequence ID" value="XM_041377952.1"/>
</dbReference>
<feature type="compositionally biased region" description="Low complexity" evidence="3">
    <location>
        <begin position="232"/>
        <end position="249"/>
    </location>
</feature>
<reference evidence="5" key="1">
    <citation type="journal article" date="2020" name="New Phytol.">
        <title>Comparative genomics reveals dynamic genome evolution in host specialist ectomycorrhizal fungi.</title>
        <authorList>
            <person name="Lofgren L.A."/>
            <person name="Nguyen N.H."/>
            <person name="Vilgalys R."/>
            <person name="Ruytinx J."/>
            <person name="Liao H.L."/>
            <person name="Branco S."/>
            <person name="Kuo A."/>
            <person name="LaButti K."/>
            <person name="Lipzen A."/>
            <person name="Andreopoulos W."/>
            <person name="Pangilinan J."/>
            <person name="Riley R."/>
            <person name="Hundley H."/>
            <person name="Na H."/>
            <person name="Barry K."/>
            <person name="Grigoriev I.V."/>
            <person name="Stajich J.E."/>
            <person name="Kennedy P.G."/>
        </authorList>
    </citation>
    <scope>NUCLEOTIDE SEQUENCE</scope>
    <source>
        <strain evidence="5">FC203</strain>
    </source>
</reference>
<keyword evidence="2" id="KW-0862">Zinc</keyword>
<protein>
    <recommendedName>
        <fullName evidence="4">CCHC-type domain-containing protein</fullName>
    </recommendedName>
</protein>
<evidence type="ECO:0000256" key="2">
    <source>
        <dbReference type="PROSITE-ProRule" id="PRU00047"/>
    </source>
</evidence>
<proteinExistence type="predicted"/>
<evidence type="ECO:0000313" key="6">
    <source>
        <dbReference type="Proteomes" id="UP001195769"/>
    </source>
</evidence>
<keyword evidence="6" id="KW-1185">Reference proteome</keyword>
<evidence type="ECO:0000256" key="1">
    <source>
        <dbReference type="ARBA" id="ARBA00022664"/>
    </source>
</evidence>
<accession>A0AAD4DPN7</accession>
<evidence type="ECO:0000259" key="4">
    <source>
        <dbReference type="PROSITE" id="PS50158"/>
    </source>
</evidence>
<evidence type="ECO:0000313" key="5">
    <source>
        <dbReference type="EMBL" id="KAG1888486.1"/>
    </source>
</evidence>
<sequence>MTNSIDNDSIKMTLKDSDYGTVLRMTENSAFNEAAILTPAYSQAIDKILGEQDARTAACTSLTVCIIRTTKLLEDVANRVDLDEATRKLAVLHLQRRIRNFALHLLPLDFSDITDLAIKEVEVKPLIEEPRPVRPLRRKAATIDRTRRTLCKRCGGYGHQFRRCPDYVCCICDELGPDHLSVHCPRLNGRIVLQEFSDEEKFFEALLDWEHNHKALADLELQHPTELSLVPETPSVPSTSSPVTPTPLVATMEEDV</sequence>
<dbReference type="GO" id="GO:0008270">
    <property type="term" value="F:zinc ion binding"/>
    <property type="evidence" value="ECO:0007669"/>
    <property type="project" value="UniProtKB-KW"/>
</dbReference>
<dbReference type="Gene3D" id="4.10.60.10">
    <property type="entry name" value="Zinc finger, CCHC-type"/>
    <property type="match status" value="1"/>
</dbReference>
<feature type="region of interest" description="Disordered" evidence="3">
    <location>
        <begin position="232"/>
        <end position="256"/>
    </location>
</feature>
<dbReference type="GO" id="GO:0003676">
    <property type="term" value="F:nucleic acid binding"/>
    <property type="evidence" value="ECO:0007669"/>
    <property type="project" value="InterPro"/>
</dbReference>
<dbReference type="AlphaFoldDB" id="A0AAD4DPN7"/>
<dbReference type="InterPro" id="IPR001878">
    <property type="entry name" value="Znf_CCHC"/>
</dbReference>
<dbReference type="PROSITE" id="PS50158">
    <property type="entry name" value="ZF_CCHC"/>
    <property type="match status" value="1"/>
</dbReference>
<dbReference type="GO" id="GO:0006397">
    <property type="term" value="P:mRNA processing"/>
    <property type="evidence" value="ECO:0007669"/>
    <property type="project" value="UniProtKB-KW"/>
</dbReference>
<keyword evidence="2" id="KW-0863">Zinc-finger</keyword>
<dbReference type="Proteomes" id="UP001195769">
    <property type="component" value="Unassembled WGS sequence"/>
</dbReference>